<dbReference type="Proteomes" id="UP000805418">
    <property type="component" value="Chromosome 1"/>
</dbReference>
<feature type="compositionally biased region" description="Low complexity" evidence="1">
    <location>
        <begin position="37"/>
        <end position="48"/>
    </location>
</feature>
<feature type="compositionally biased region" description="Gly residues" evidence="1">
    <location>
        <begin position="68"/>
        <end position="95"/>
    </location>
</feature>
<dbReference type="Ensembl" id="ENSCAFT00845003733.1">
    <property type="protein sequence ID" value="ENSCAFP00845002966.1"/>
    <property type="gene ID" value="ENSCAFG00845002138.1"/>
</dbReference>
<keyword evidence="3" id="KW-1185">Reference proteome</keyword>
<evidence type="ECO:0000256" key="1">
    <source>
        <dbReference type="SAM" id="MobiDB-lite"/>
    </source>
</evidence>
<reference evidence="2" key="3">
    <citation type="submission" date="2025-09" db="UniProtKB">
        <authorList>
            <consortium name="Ensembl"/>
        </authorList>
    </citation>
    <scope>IDENTIFICATION</scope>
    <source>
        <strain evidence="2">Boxer</strain>
    </source>
</reference>
<sequence>MTSSSSRSALGRQCALGCCASELRSKSGLVAAAPGRSASMTPSTASSMDGPRSRWKDSSGSAGAGARRAGGGGCGTAGGGAERGAPAGGARGSGGGPPPCRLRNEVSPKASPPRPTCSVCRKSPSGAEMDRVPRPLPSFSRRFSPAPGTVASAPLGGHGWSRPGQPRPSGHRPLPTSLSIRKFASRV</sequence>
<reference evidence="2" key="1">
    <citation type="submission" date="2020-03" db="EMBL/GenBank/DDBJ databases">
        <title>Long-read based genome assembly of a Labrador retriever dog.</title>
        <authorList>
            <person name="Eory L."/>
            <person name="Zhang W."/>
            <person name="Schoenebeck J."/>
        </authorList>
    </citation>
    <scope>NUCLEOTIDE SEQUENCE [LARGE SCALE GENOMIC DNA]</scope>
    <source>
        <strain evidence="2">Labrador retriever</strain>
    </source>
</reference>
<dbReference type="AlphaFoldDB" id="A0A8I3MKV3"/>
<feature type="compositionally biased region" description="Low complexity" evidence="1">
    <location>
        <begin position="58"/>
        <end position="67"/>
    </location>
</feature>
<evidence type="ECO:0000313" key="3">
    <source>
        <dbReference type="Proteomes" id="UP000805418"/>
    </source>
</evidence>
<accession>A0A8I3MKV3</accession>
<organism evidence="2 3">
    <name type="scientific">Canis lupus familiaris</name>
    <name type="common">Dog</name>
    <name type="synonym">Canis familiaris</name>
    <dbReference type="NCBI Taxonomy" id="9615"/>
    <lineage>
        <taxon>Eukaryota</taxon>
        <taxon>Metazoa</taxon>
        <taxon>Chordata</taxon>
        <taxon>Craniata</taxon>
        <taxon>Vertebrata</taxon>
        <taxon>Euteleostomi</taxon>
        <taxon>Mammalia</taxon>
        <taxon>Eutheria</taxon>
        <taxon>Laurasiatheria</taxon>
        <taxon>Carnivora</taxon>
        <taxon>Caniformia</taxon>
        <taxon>Canidae</taxon>
        <taxon>Canis</taxon>
    </lineage>
</organism>
<reference evidence="2" key="2">
    <citation type="submission" date="2025-08" db="UniProtKB">
        <authorList>
            <consortium name="Ensembl"/>
        </authorList>
    </citation>
    <scope>IDENTIFICATION</scope>
    <source>
        <strain evidence="2">Boxer</strain>
    </source>
</reference>
<feature type="region of interest" description="Disordered" evidence="1">
    <location>
        <begin position="30"/>
        <end position="187"/>
    </location>
</feature>
<evidence type="ECO:0000313" key="2">
    <source>
        <dbReference type="Ensembl" id="ENSCAFP00845002966.1"/>
    </source>
</evidence>
<dbReference type="GeneTree" id="ENSGT01090000263370"/>
<protein>
    <submittedName>
        <fullName evidence="2">Uncharacterized protein</fullName>
    </submittedName>
</protein>
<name>A0A8I3MKV3_CANLF</name>
<proteinExistence type="predicted"/>